<dbReference type="GO" id="GO:0005509">
    <property type="term" value="F:calcium ion binding"/>
    <property type="evidence" value="ECO:0007669"/>
    <property type="project" value="InterPro"/>
</dbReference>
<dbReference type="SUPFAM" id="SSF47473">
    <property type="entry name" value="EF-hand"/>
    <property type="match status" value="1"/>
</dbReference>
<dbReference type="Pfam" id="PF13499">
    <property type="entry name" value="EF-hand_7"/>
    <property type="match status" value="1"/>
</dbReference>
<evidence type="ECO:0000313" key="3">
    <source>
        <dbReference type="EMBL" id="CAD9198586.1"/>
    </source>
</evidence>
<proteinExistence type="predicted"/>
<dbReference type="EMBL" id="HBGG01001462">
    <property type="protein sequence ID" value="CAD9198586.1"/>
    <property type="molecule type" value="Transcribed_RNA"/>
</dbReference>
<dbReference type="SMART" id="SM00054">
    <property type="entry name" value="EFh"/>
    <property type="match status" value="4"/>
</dbReference>
<feature type="domain" description="EF-hand" evidence="2">
    <location>
        <begin position="56"/>
        <end position="91"/>
    </location>
</feature>
<dbReference type="InterPro" id="IPR002048">
    <property type="entry name" value="EF_hand_dom"/>
</dbReference>
<accession>A0A6U1E576</accession>
<reference evidence="4" key="1">
    <citation type="submission" date="2021-01" db="EMBL/GenBank/DDBJ databases">
        <authorList>
            <person name="Corre E."/>
            <person name="Pelletier E."/>
            <person name="Niang G."/>
            <person name="Scheremetjew M."/>
            <person name="Finn R."/>
            <person name="Kale V."/>
            <person name="Holt S."/>
            <person name="Cochrane G."/>
            <person name="Meng A."/>
            <person name="Brown T."/>
            <person name="Cohen L."/>
        </authorList>
    </citation>
    <scope>NUCLEOTIDE SEQUENCE</scope>
    <source>
        <strain evidence="4">PLY429</strain>
    </source>
</reference>
<dbReference type="InterPro" id="IPR052591">
    <property type="entry name" value="CML21-like"/>
</dbReference>
<organism evidence="4">
    <name type="scientific">Tetraselmis chuii</name>
    <dbReference type="NCBI Taxonomy" id="63592"/>
    <lineage>
        <taxon>Eukaryota</taxon>
        <taxon>Viridiplantae</taxon>
        <taxon>Chlorophyta</taxon>
        <taxon>core chlorophytes</taxon>
        <taxon>Chlorodendrophyceae</taxon>
        <taxon>Chlorodendrales</taxon>
        <taxon>Chlorodendraceae</taxon>
        <taxon>Tetraselmis</taxon>
    </lineage>
</organism>
<evidence type="ECO:0000313" key="4">
    <source>
        <dbReference type="EMBL" id="CAD9198587.1"/>
    </source>
</evidence>
<dbReference type="EMBL" id="HBGG01001464">
    <property type="protein sequence ID" value="CAD9198588.1"/>
    <property type="molecule type" value="Transcribed_RNA"/>
</dbReference>
<dbReference type="Gene3D" id="1.10.238.10">
    <property type="entry name" value="EF-hand"/>
    <property type="match status" value="2"/>
</dbReference>
<gene>
    <name evidence="3" type="ORF">TCHU04912_LOCUS819</name>
    <name evidence="4" type="ORF">TCHU04912_LOCUS820</name>
    <name evidence="5" type="ORF">TCHU04912_LOCUS821</name>
</gene>
<feature type="domain" description="EF-hand" evidence="2">
    <location>
        <begin position="93"/>
        <end position="128"/>
    </location>
</feature>
<dbReference type="InterPro" id="IPR018247">
    <property type="entry name" value="EF_Hand_1_Ca_BS"/>
</dbReference>
<evidence type="ECO:0000313" key="5">
    <source>
        <dbReference type="EMBL" id="CAD9198588.1"/>
    </source>
</evidence>
<dbReference type="AlphaFoldDB" id="A0A6U1E576"/>
<keyword evidence="1" id="KW-0106">Calcium</keyword>
<sequence length="225" mass="25121">MGVCNSTAAAAPVRESVAAKRFDAKLSKVVVDYAKSKPGKPQTFMSLLLKFPKLQNGFDQCREIFAECDRDKDDHITMEEMKEGLYKVGFSPGDDALIADCFDSSDLDQNQSIEFKEFVVLLAVLFVLKKGQANGLDGVKPEITDTFKTILDCFVFFDANCDGILKKHEVLAGMKDPGEQGNKAADKSLNMSVMKRFEEMDWNHNNSIAFKEFMFALEGWVLDDA</sequence>
<evidence type="ECO:0000256" key="1">
    <source>
        <dbReference type="ARBA" id="ARBA00022837"/>
    </source>
</evidence>
<evidence type="ECO:0000259" key="2">
    <source>
        <dbReference type="PROSITE" id="PS50222"/>
    </source>
</evidence>
<dbReference type="InterPro" id="IPR011992">
    <property type="entry name" value="EF-hand-dom_pair"/>
</dbReference>
<name>A0A6U1E576_9CHLO</name>
<dbReference type="PROSITE" id="PS00018">
    <property type="entry name" value="EF_HAND_1"/>
    <property type="match status" value="2"/>
</dbReference>
<dbReference type="PROSITE" id="PS50222">
    <property type="entry name" value="EF_HAND_2"/>
    <property type="match status" value="2"/>
</dbReference>
<dbReference type="PANTHER" id="PTHR23064">
    <property type="entry name" value="TROPONIN"/>
    <property type="match status" value="1"/>
</dbReference>
<protein>
    <recommendedName>
        <fullName evidence="2">EF-hand domain-containing protein</fullName>
    </recommendedName>
</protein>
<dbReference type="EMBL" id="HBGG01001463">
    <property type="protein sequence ID" value="CAD9198587.1"/>
    <property type="molecule type" value="Transcribed_RNA"/>
</dbReference>